<evidence type="ECO:0000313" key="3">
    <source>
        <dbReference type="Proteomes" id="UP001180840"/>
    </source>
</evidence>
<keyword evidence="2" id="KW-0540">Nuclease</keyword>
<dbReference type="SUPFAM" id="SSF56219">
    <property type="entry name" value="DNase I-like"/>
    <property type="match status" value="1"/>
</dbReference>
<dbReference type="InterPro" id="IPR036691">
    <property type="entry name" value="Endo/exonu/phosph_ase_sf"/>
</dbReference>
<comment type="caution">
    <text evidence="2">The sequence shown here is derived from an EMBL/GenBank/DDBJ whole genome shotgun (WGS) entry which is preliminary data.</text>
</comment>
<dbReference type="Proteomes" id="UP001180840">
    <property type="component" value="Unassembled WGS sequence"/>
</dbReference>
<dbReference type="Pfam" id="PF03372">
    <property type="entry name" value="Exo_endo_phos"/>
    <property type="match status" value="1"/>
</dbReference>
<keyword evidence="2" id="KW-0378">Hydrolase</keyword>
<evidence type="ECO:0000259" key="1">
    <source>
        <dbReference type="Pfam" id="PF03372"/>
    </source>
</evidence>
<sequence>MLSALLLLILGMLLRRAGWALAGVALLLLPQGWPALSDGGELTVVSFNTQDSLSGAELAGLIDAHDPDLLVLPEARVTDPPAGYAQVQSPEAEGVAPTVLLIHERLGPFAEVSAPNVTWGAVAVELADGTVLAGVHPSPPVPGQMGSWRRDLAHIGQWARDHDRLVLAGDFNATLRHGPMAALDLVHGDWCGGTWPAAVPPPLASPIDHVLVSPDIGAGECRTQRVGTSDHRAVIAHVG</sequence>
<protein>
    <submittedName>
        <fullName evidence="2">Endonuclease/exonuclease/phosphatase (EEP) superfamily protein YafD</fullName>
    </submittedName>
</protein>
<organism evidence="2 3">
    <name type="scientific">Corynebacterium guangdongense</name>
    <dbReference type="NCBI Taxonomy" id="1783348"/>
    <lineage>
        <taxon>Bacteria</taxon>
        <taxon>Bacillati</taxon>
        <taxon>Actinomycetota</taxon>
        <taxon>Actinomycetes</taxon>
        <taxon>Mycobacteriales</taxon>
        <taxon>Corynebacteriaceae</taxon>
        <taxon>Corynebacterium</taxon>
    </lineage>
</organism>
<keyword evidence="3" id="KW-1185">Reference proteome</keyword>
<feature type="domain" description="Endonuclease/exonuclease/phosphatase" evidence="1">
    <location>
        <begin position="50"/>
        <end position="231"/>
    </location>
</feature>
<keyword evidence="2" id="KW-0255">Endonuclease</keyword>
<name>A0ABU2A1D9_9CORY</name>
<evidence type="ECO:0000313" key="2">
    <source>
        <dbReference type="EMBL" id="MDR7330830.1"/>
    </source>
</evidence>
<dbReference type="EMBL" id="JAVDXZ010000001">
    <property type="protein sequence ID" value="MDR7330830.1"/>
    <property type="molecule type" value="Genomic_DNA"/>
</dbReference>
<accession>A0ABU2A1D9</accession>
<dbReference type="RefSeq" id="WP_290196909.1">
    <property type="nucleotide sequence ID" value="NZ_CP047654.1"/>
</dbReference>
<proteinExistence type="predicted"/>
<gene>
    <name evidence="2" type="ORF">J2S39_002506</name>
</gene>
<dbReference type="InterPro" id="IPR005135">
    <property type="entry name" value="Endo/exonuclease/phosphatase"/>
</dbReference>
<dbReference type="GO" id="GO:0004519">
    <property type="term" value="F:endonuclease activity"/>
    <property type="evidence" value="ECO:0007669"/>
    <property type="project" value="UniProtKB-KW"/>
</dbReference>
<dbReference type="Gene3D" id="3.60.10.10">
    <property type="entry name" value="Endonuclease/exonuclease/phosphatase"/>
    <property type="match status" value="1"/>
</dbReference>
<reference evidence="2" key="1">
    <citation type="submission" date="2023-07" db="EMBL/GenBank/DDBJ databases">
        <title>Sequencing the genomes of 1000 actinobacteria strains.</title>
        <authorList>
            <person name="Klenk H.-P."/>
        </authorList>
    </citation>
    <scope>NUCLEOTIDE SEQUENCE</scope>
    <source>
        <strain evidence="2">DSM 107476</strain>
    </source>
</reference>